<gene>
    <name evidence="6" type="ORF">GCM10020369_12980</name>
</gene>
<keyword evidence="7" id="KW-1185">Reference proteome</keyword>
<evidence type="ECO:0000256" key="4">
    <source>
        <dbReference type="SAM" id="MobiDB-lite"/>
    </source>
</evidence>
<dbReference type="CDD" id="cd01392">
    <property type="entry name" value="HTH_LacI"/>
    <property type="match status" value="1"/>
</dbReference>
<dbReference type="Gene3D" id="1.10.260.40">
    <property type="entry name" value="lambda repressor-like DNA-binding domains"/>
    <property type="match status" value="1"/>
</dbReference>
<feature type="domain" description="HTH lacI-type" evidence="5">
    <location>
        <begin position="8"/>
        <end position="62"/>
    </location>
</feature>
<dbReference type="EMBL" id="BAAAYN010000006">
    <property type="protein sequence ID" value="GAA3384190.1"/>
    <property type="molecule type" value="Genomic_DNA"/>
</dbReference>
<protein>
    <submittedName>
        <fullName evidence="6">LacI family DNA-binding transcriptional regulator</fullName>
    </submittedName>
</protein>
<name>A0ABP6SSF9_9ACTN</name>
<evidence type="ECO:0000259" key="5">
    <source>
        <dbReference type="PROSITE" id="PS50932"/>
    </source>
</evidence>
<dbReference type="GO" id="GO:0003677">
    <property type="term" value="F:DNA binding"/>
    <property type="evidence" value="ECO:0007669"/>
    <property type="project" value="UniProtKB-KW"/>
</dbReference>
<dbReference type="SUPFAM" id="SSF47413">
    <property type="entry name" value="lambda repressor-like DNA-binding domains"/>
    <property type="match status" value="1"/>
</dbReference>
<feature type="region of interest" description="Disordered" evidence="4">
    <location>
        <begin position="327"/>
        <end position="365"/>
    </location>
</feature>
<reference evidence="7" key="1">
    <citation type="journal article" date="2019" name="Int. J. Syst. Evol. Microbiol.">
        <title>The Global Catalogue of Microorganisms (GCM) 10K type strain sequencing project: providing services to taxonomists for standard genome sequencing and annotation.</title>
        <authorList>
            <consortium name="The Broad Institute Genomics Platform"/>
            <consortium name="The Broad Institute Genome Sequencing Center for Infectious Disease"/>
            <person name="Wu L."/>
            <person name="Ma J."/>
        </authorList>
    </citation>
    <scope>NUCLEOTIDE SEQUENCE [LARGE SCALE GENOMIC DNA]</scope>
    <source>
        <strain evidence="7">JCM 9458</strain>
    </source>
</reference>
<comment type="caution">
    <text evidence="6">The sequence shown here is derived from an EMBL/GenBank/DDBJ whole genome shotgun (WGS) entry which is preliminary data.</text>
</comment>
<dbReference type="SMART" id="SM00354">
    <property type="entry name" value="HTH_LACI"/>
    <property type="match status" value="1"/>
</dbReference>
<sequence>MTAPERPPTIYDVAKAAGVAASTVSRAFARPGRVNSETARRIREAAAELGYRANPIARALPTGKTSMIALVISDVTNPFHNEIIRGAQAAAAEAGYTMLLSDAQESGARERETLDRALSAVDGIVLATSRMSDSSIRTIAKQRPVVLLNRALADVPCVVTDNPRGMHHAAAHLAELGHSRVTYLAGPEASWADGMRWRSLREGAADLGLHARRIGPFAPTVAGGGAAAAEFVHHPTSAVIAYNDLMAIGFIRALTARGARIPREVSVVGFDNIFAADLVTPPLTTVAAPLHAMGLTAVRNLLAIARGAQPRAQEPVSLPARLVVRASTAQRSRNRTSPAWGTTRVSPSPSAVAAKASRSTAAGSR</sequence>
<feature type="compositionally biased region" description="Low complexity" evidence="4">
    <location>
        <begin position="344"/>
        <end position="365"/>
    </location>
</feature>
<keyword evidence="2 6" id="KW-0238">DNA-binding</keyword>
<evidence type="ECO:0000256" key="3">
    <source>
        <dbReference type="ARBA" id="ARBA00023163"/>
    </source>
</evidence>
<dbReference type="CDD" id="cd06267">
    <property type="entry name" value="PBP1_LacI_sugar_binding-like"/>
    <property type="match status" value="1"/>
</dbReference>
<dbReference type="SUPFAM" id="SSF53822">
    <property type="entry name" value="Periplasmic binding protein-like I"/>
    <property type="match status" value="1"/>
</dbReference>
<dbReference type="InterPro" id="IPR046335">
    <property type="entry name" value="LacI/GalR-like_sensor"/>
</dbReference>
<evidence type="ECO:0000313" key="6">
    <source>
        <dbReference type="EMBL" id="GAA3384190.1"/>
    </source>
</evidence>
<accession>A0ABP6SSF9</accession>
<dbReference type="InterPro" id="IPR028082">
    <property type="entry name" value="Peripla_BP_I"/>
</dbReference>
<organism evidence="6 7">
    <name type="scientific">Cryptosporangium minutisporangium</name>
    <dbReference type="NCBI Taxonomy" id="113569"/>
    <lineage>
        <taxon>Bacteria</taxon>
        <taxon>Bacillati</taxon>
        <taxon>Actinomycetota</taxon>
        <taxon>Actinomycetes</taxon>
        <taxon>Cryptosporangiales</taxon>
        <taxon>Cryptosporangiaceae</taxon>
        <taxon>Cryptosporangium</taxon>
    </lineage>
</organism>
<proteinExistence type="predicted"/>
<dbReference type="InterPro" id="IPR000843">
    <property type="entry name" value="HTH_LacI"/>
</dbReference>
<evidence type="ECO:0000256" key="1">
    <source>
        <dbReference type="ARBA" id="ARBA00023015"/>
    </source>
</evidence>
<dbReference type="PANTHER" id="PTHR30146">
    <property type="entry name" value="LACI-RELATED TRANSCRIPTIONAL REPRESSOR"/>
    <property type="match status" value="1"/>
</dbReference>
<keyword evidence="1" id="KW-0805">Transcription regulation</keyword>
<evidence type="ECO:0000256" key="2">
    <source>
        <dbReference type="ARBA" id="ARBA00023125"/>
    </source>
</evidence>
<dbReference type="RefSeq" id="WP_345727042.1">
    <property type="nucleotide sequence ID" value="NZ_BAAAYN010000006.1"/>
</dbReference>
<dbReference type="Proteomes" id="UP001501676">
    <property type="component" value="Unassembled WGS sequence"/>
</dbReference>
<feature type="compositionally biased region" description="Polar residues" evidence="4">
    <location>
        <begin position="327"/>
        <end position="340"/>
    </location>
</feature>
<keyword evidence="3" id="KW-0804">Transcription</keyword>
<dbReference type="Pfam" id="PF13377">
    <property type="entry name" value="Peripla_BP_3"/>
    <property type="match status" value="1"/>
</dbReference>
<dbReference type="PROSITE" id="PS50932">
    <property type="entry name" value="HTH_LACI_2"/>
    <property type="match status" value="1"/>
</dbReference>
<dbReference type="InterPro" id="IPR010982">
    <property type="entry name" value="Lambda_DNA-bd_dom_sf"/>
</dbReference>
<evidence type="ECO:0000313" key="7">
    <source>
        <dbReference type="Proteomes" id="UP001501676"/>
    </source>
</evidence>
<dbReference type="Pfam" id="PF00356">
    <property type="entry name" value="LacI"/>
    <property type="match status" value="1"/>
</dbReference>
<dbReference type="PANTHER" id="PTHR30146:SF147">
    <property type="entry name" value="HTH-TYPE TRANSCRIPTIONAL REGULATOR DEGA"/>
    <property type="match status" value="1"/>
</dbReference>
<dbReference type="Gene3D" id="3.40.50.2300">
    <property type="match status" value="2"/>
</dbReference>